<dbReference type="AlphaFoldDB" id="A0AAV7PYB1"/>
<comment type="caution">
    <text evidence="1">The sequence shown here is derived from an EMBL/GenBank/DDBJ whole genome shotgun (WGS) entry which is preliminary data.</text>
</comment>
<reference evidence="1" key="1">
    <citation type="journal article" date="2022" name="bioRxiv">
        <title>Sequencing and chromosome-scale assembly of the giantPleurodeles waltlgenome.</title>
        <authorList>
            <person name="Brown T."/>
            <person name="Elewa A."/>
            <person name="Iarovenko S."/>
            <person name="Subramanian E."/>
            <person name="Araus A.J."/>
            <person name="Petzold A."/>
            <person name="Susuki M."/>
            <person name="Suzuki K.-i.T."/>
            <person name="Hayashi T."/>
            <person name="Toyoda A."/>
            <person name="Oliveira C."/>
            <person name="Osipova E."/>
            <person name="Leigh N.D."/>
            <person name="Simon A."/>
            <person name="Yun M.H."/>
        </authorList>
    </citation>
    <scope>NUCLEOTIDE SEQUENCE</scope>
    <source>
        <strain evidence="1">20211129_DDA</strain>
        <tissue evidence="1">Liver</tissue>
    </source>
</reference>
<name>A0AAV7PYB1_PLEWA</name>
<evidence type="ECO:0000313" key="1">
    <source>
        <dbReference type="EMBL" id="KAJ1131929.1"/>
    </source>
</evidence>
<protein>
    <submittedName>
        <fullName evidence="1">Uncharacterized protein</fullName>
    </submittedName>
</protein>
<keyword evidence="2" id="KW-1185">Reference proteome</keyword>
<dbReference type="EMBL" id="JANPWB010000011">
    <property type="protein sequence ID" value="KAJ1131929.1"/>
    <property type="molecule type" value="Genomic_DNA"/>
</dbReference>
<evidence type="ECO:0000313" key="2">
    <source>
        <dbReference type="Proteomes" id="UP001066276"/>
    </source>
</evidence>
<accession>A0AAV7PYB1</accession>
<sequence>MQWSRCSLLLGDAYLRPISARKCRWHAKGAVGTTQSVRAWTVPEFQAIALQKRPHSYLTLENNSGAYEVMVNRTISKCFIMTRTHSKVPPYIPVSARKADVVVLISRLNYYDTLYQNISKSPLTKLQTLQNGAARLTLDIPNFQSILAEIIKLPWQPVKKLIMFKAECIAHKALRNSGLQQSERCFTGLNQQDFFDQRLRIW</sequence>
<dbReference type="Proteomes" id="UP001066276">
    <property type="component" value="Chromosome 7"/>
</dbReference>
<proteinExistence type="predicted"/>
<gene>
    <name evidence="1" type="ORF">NDU88_010259</name>
</gene>
<organism evidence="1 2">
    <name type="scientific">Pleurodeles waltl</name>
    <name type="common">Iberian ribbed newt</name>
    <dbReference type="NCBI Taxonomy" id="8319"/>
    <lineage>
        <taxon>Eukaryota</taxon>
        <taxon>Metazoa</taxon>
        <taxon>Chordata</taxon>
        <taxon>Craniata</taxon>
        <taxon>Vertebrata</taxon>
        <taxon>Euteleostomi</taxon>
        <taxon>Amphibia</taxon>
        <taxon>Batrachia</taxon>
        <taxon>Caudata</taxon>
        <taxon>Salamandroidea</taxon>
        <taxon>Salamandridae</taxon>
        <taxon>Pleurodelinae</taxon>
        <taxon>Pleurodeles</taxon>
    </lineage>
</organism>